<feature type="region of interest" description="Disordered" evidence="1">
    <location>
        <begin position="255"/>
        <end position="274"/>
    </location>
</feature>
<proteinExistence type="predicted"/>
<sequence>MDRRDKTGFTVSNWSETSPSCRKERKNQARILENTLRDLEKQKKARERQLNGEFQMNAKLLFYKMQKKRRRSSSSSSIENAYEDTWAIPSNDDVFSAQSGMEKRGHMYDKVTLHKTIARFNAIDASYVPSGRAESSFSRADSQGSIQLRRQIDVVENKVSSFMALDTEENNNDVSPDLASPQTPVRICESMSTAANDRMKTEVPNFVTGCYTEPSDTSIVPALTSISSPKLTQPRLERGSRLNSREFSSKYSTKLVNDQGRHSPVKETAGTSRRQPATLRRMFSTPLLTARKEIDLIDQAKTARF</sequence>
<evidence type="ECO:0000313" key="3">
    <source>
        <dbReference type="RefSeq" id="XP_002737455.1"/>
    </source>
</evidence>
<evidence type="ECO:0000313" key="2">
    <source>
        <dbReference type="Proteomes" id="UP000694865"/>
    </source>
</evidence>
<keyword evidence="2" id="KW-1185">Reference proteome</keyword>
<dbReference type="RefSeq" id="XP_002737455.1">
    <property type="nucleotide sequence ID" value="XM_002737409.2"/>
</dbReference>
<dbReference type="Proteomes" id="UP000694865">
    <property type="component" value="Unplaced"/>
</dbReference>
<gene>
    <name evidence="3" type="primary">LOC100374180</name>
</gene>
<name>A0ABM0GU78_SACKO</name>
<organism evidence="2 3">
    <name type="scientific">Saccoglossus kowalevskii</name>
    <name type="common">Acorn worm</name>
    <dbReference type="NCBI Taxonomy" id="10224"/>
    <lineage>
        <taxon>Eukaryota</taxon>
        <taxon>Metazoa</taxon>
        <taxon>Hemichordata</taxon>
        <taxon>Enteropneusta</taxon>
        <taxon>Harrimaniidae</taxon>
        <taxon>Saccoglossus</taxon>
    </lineage>
</organism>
<accession>A0ABM0GU78</accession>
<reference evidence="3" key="1">
    <citation type="submission" date="2025-08" db="UniProtKB">
        <authorList>
            <consortium name="RefSeq"/>
        </authorList>
    </citation>
    <scope>IDENTIFICATION</scope>
    <source>
        <tissue evidence="3">Testes</tissue>
    </source>
</reference>
<protein>
    <submittedName>
        <fullName evidence="3">Uncharacterized protein LOC100374180</fullName>
    </submittedName>
</protein>
<feature type="compositionally biased region" description="Polar residues" evidence="1">
    <location>
        <begin position="9"/>
        <end position="20"/>
    </location>
</feature>
<feature type="region of interest" description="Disordered" evidence="1">
    <location>
        <begin position="1"/>
        <end position="26"/>
    </location>
</feature>
<dbReference type="GeneID" id="100374180"/>
<evidence type="ECO:0000256" key="1">
    <source>
        <dbReference type="SAM" id="MobiDB-lite"/>
    </source>
</evidence>